<dbReference type="Pfam" id="PF14087">
    <property type="entry name" value="DUF4267"/>
    <property type="match status" value="1"/>
</dbReference>
<evidence type="ECO:0000256" key="5">
    <source>
        <dbReference type="ARBA" id="ARBA00022857"/>
    </source>
</evidence>
<comment type="similarity">
    <text evidence="9">Belongs to the aldo/keto reductase family. Aldo/keto reductase 2 subfamily.</text>
</comment>
<dbReference type="CDD" id="cd05362">
    <property type="entry name" value="THN_reductase-like_SDR_c"/>
    <property type="match status" value="1"/>
</dbReference>
<dbReference type="GO" id="GO:0020037">
    <property type="term" value="F:heme binding"/>
    <property type="evidence" value="ECO:0007669"/>
    <property type="project" value="InterPro"/>
</dbReference>
<dbReference type="PROSITE" id="PS00061">
    <property type="entry name" value="ADH_SHORT"/>
    <property type="match status" value="1"/>
</dbReference>
<evidence type="ECO:0000256" key="4">
    <source>
        <dbReference type="ARBA" id="ARBA00022723"/>
    </source>
</evidence>
<dbReference type="GO" id="GO:0005506">
    <property type="term" value="F:iron ion binding"/>
    <property type="evidence" value="ECO:0007669"/>
    <property type="project" value="InterPro"/>
</dbReference>
<evidence type="ECO:0000259" key="12">
    <source>
        <dbReference type="SMART" id="SM00822"/>
    </source>
</evidence>
<comment type="caution">
    <text evidence="13">The sequence shown here is derived from an EMBL/GenBank/DDBJ whole genome shotgun (WGS) entry which is preliminary data.</text>
</comment>
<feature type="transmembrane region" description="Helical" evidence="11">
    <location>
        <begin position="1490"/>
        <end position="1511"/>
    </location>
</feature>
<dbReference type="InterPro" id="IPR036812">
    <property type="entry name" value="NAD(P)_OxRdtase_dom_sf"/>
</dbReference>
<keyword evidence="14" id="KW-1185">Reference proteome</keyword>
<evidence type="ECO:0000256" key="11">
    <source>
        <dbReference type="SAM" id="Phobius"/>
    </source>
</evidence>
<dbReference type="GO" id="GO:0016705">
    <property type="term" value="F:oxidoreductase activity, acting on paired donors, with incorporation or reduction of molecular oxygen"/>
    <property type="evidence" value="ECO:0007669"/>
    <property type="project" value="InterPro"/>
</dbReference>
<dbReference type="SUPFAM" id="SSF53474">
    <property type="entry name" value="alpha/beta-Hydrolases"/>
    <property type="match status" value="1"/>
</dbReference>
<dbReference type="InterPro" id="IPR057326">
    <property type="entry name" value="KR_dom"/>
</dbReference>
<keyword evidence="11" id="KW-0472">Membrane</keyword>
<feature type="transmembrane region" description="Helical" evidence="11">
    <location>
        <begin position="1544"/>
        <end position="1562"/>
    </location>
</feature>
<organism evidence="13 14">
    <name type="scientific">Aspergillus arachidicola</name>
    <dbReference type="NCBI Taxonomy" id="656916"/>
    <lineage>
        <taxon>Eukaryota</taxon>
        <taxon>Fungi</taxon>
        <taxon>Dikarya</taxon>
        <taxon>Ascomycota</taxon>
        <taxon>Pezizomycotina</taxon>
        <taxon>Eurotiomycetes</taxon>
        <taxon>Eurotiomycetidae</taxon>
        <taxon>Eurotiales</taxon>
        <taxon>Aspergillaceae</taxon>
        <taxon>Aspergillus</taxon>
        <taxon>Aspergillus subgen. Circumdati</taxon>
    </lineage>
</organism>
<dbReference type="GO" id="GO:0016787">
    <property type="term" value="F:hydrolase activity"/>
    <property type="evidence" value="ECO:0007669"/>
    <property type="project" value="InterPro"/>
</dbReference>
<dbReference type="STRING" id="656916.A0A2G7FGD6"/>
<dbReference type="InterPro" id="IPR036396">
    <property type="entry name" value="Cyt_P450_sf"/>
</dbReference>
<comment type="pathway">
    <text evidence="10">Mycotoxin biosynthesis; aflatoxin biosynthesis.</text>
</comment>
<dbReference type="SMART" id="SM00822">
    <property type="entry name" value="PKS_KR"/>
    <property type="match status" value="1"/>
</dbReference>
<feature type="transmembrane region" description="Helical" evidence="11">
    <location>
        <begin position="1442"/>
        <end position="1463"/>
    </location>
</feature>
<sequence>METPFAAPWHQFVEDLGQTPCLPGKDLDSILAGWGQLAGTLATRYGFPPPDESVTTEDIQLDGLWLRCYTPPNATGQEPVGLYFHGGGWVMGGVKEEDGFCRVISRQCQMRLVSVEYRKAPETRYPGALNDSVSAALWALSRYENRPLVLMGTSAGGNLAFGTALRLIDQDMADKVSGVVALAPITVHPDAVPDHLKDQYTAYEENAELTVNSRAAMQVFFDCYKAPVEDVYTSCLLHPRLLALPKVYIAELGLDTLRDDARLMKQALDTAKVPVIAGVRVSPLCLGTMSFGNGWKGVMGECDQATSFNMLDTFYESGGNFIDVANFYQGGDSERWVGEWMAQRQNRDEIVLSTKYTMGYTMFGPQKIKSNFQGNHAKSLHLSVKASLEKLQTDYIDLLYVHMWDFTTSVEEVMRSLNHLVANGKVLYLGVSDTPAWLVVKCNAFARANGLAPFSVYQGHWSCAFRDFERDILPMCESEGMGLAPWGVLGRGQFRSAEDFSREGRKMGPQDEKHRRLGEKLDQMAQQKNTKATSIAQAYVMHKAPYVFPVIGGRKVEHLQENIEALGLVLNEEEIREIDDAEPFDVGFPMNFLFETPTQRYRANMTSKDIWQLSCNTRLETVPKPQPIEPLQELHIILPPQSLYHHDPVSMSDNHRLDGKVALVTGAGRGIGAAIAVALGERGAKVVVNYAHSREAAEKVVEQIKANGTDAIAIQADVGDPEATAKLMAETVRHFGYLDIVSSNAGIVSFGHLKDVTPEEFDRVFRVNTRGQFFVAREAYRHMREGGRIILTSSNTACVKGVPKHAVYSGSKGAIDTFVRCMAIDCGDKKITVNAVAPGAIKTDMFLAVSREYIPNGETFTDEQVDECAAWLSPLNRVGLPVDVARVVSFLASDAAEWGNSIMYLSLLIALSVVSFIRFLTAFYRARQEVWKLQKANLPMPEFKLLAGHFGTLKKTIQGMPSDATLHSIMLKISQQFSSGIFYINMWPFSGTWMIVSTPSAASQIQKLNLTKPAILRRPLETVTGGPSMMSMHGETWKKWRALFNPGFNPGYIIGLAPNITDEVATFCAQLRQKAQQGEVFPLESLTTRLTVDSICSVVLDTQLHHQIKDHPLATALQRQIDWTTFGTTFNPLKRYLTIRPLVLWYNNKVMDRIIGGEVDRAYRTPPDHPSKSVISLALREYLQEQASSNSTRSLAEFKRLVAPQLRVFLFAGRNTTSSTLIYTYYLLAQHPEVLAKIRAEHEDVLGSDPAEAQSRIKEDVQLLNKFPYTTAVIKETLRLFPPSASMREGRPDTEIIGEDGQRYPTAGCNVWTLTVALHHNSDHWNQVESFIPERWLVGPEDPLYPVKGAWRAFEFGPRSCIGQTLAMLELRIALAMTIRQFDITPAYDEWDSIHPATIGKEFSTKAILSLLLAQPRHFPCPSLKLDWTAIPAKMPLSENTALRLAGNAFGTIILGFGINALIRPDHALTFFEWTPPTATADRQLVNSLMYVYGVRDIYIGLSVYVASIFGTPKSLGWTLLAFSAVAFADGAICWSWGHGEWGHWSYAPIVALIGTALSGLLD</sequence>
<dbReference type="InterPro" id="IPR050523">
    <property type="entry name" value="AKR_Detox_Biosynth"/>
</dbReference>
<dbReference type="Gene3D" id="1.10.630.10">
    <property type="entry name" value="Cytochrome P450"/>
    <property type="match status" value="1"/>
</dbReference>
<dbReference type="SUPFAM" id="SSF48264">
    <property type="entry name" value="Cytochrome P450"/>
    <property type="match status" value="1"/>
</dbReference>
<dbReference type="FunFam" id="3.20.20.100:FF:000086">
    <property type="entry name" value="Putative sterigmatocystin biosynthesis dehydrogenase stcV"/>
    <property type="match status" value="1"/>
</dbReference>
<dbReference type="PANTHER" id="PTHR43364">
    <property type="entry name" value="NADH-SPECIFIC METHYLGLYOXAL REDUCTASE-RELATED"/>
    <property type="match status" value="1"/>
</dbReference>
<evidence type="ECO:0000256" key="8">
    <source>
        <dbReference type="ARBA" id="ARBA00023033"/>
    </source>
</evidence>
<dbReference type="InterPro" id="IPR002347">
    <property type="entry name" value="SDR_fam"/>
</dbReference>
<feature type="domain" description="Ketoreductase" evidence="12">
    <location>
        <begin position="660"/>
        <end position="844"/>
    </location>
</feature>
<dbReference type="Pfam" id="PF00067">
    <property type="entry name" value="p450"/>
    <property type="match status" value="1"/>
</dbReference>
<dbReference type="Pfam" id="PF00248">
    <property type="entry name" value="Aldo_ket_red"/>
    <property type="match status" value="1"/>
</dbReference>
<dbReference type="PRINTS" id="PR00081">
    <property type="entry name" value="GDHRDH"/>
</dbReference>
<keyword evidence="11" id="KW-1133">Transmembrane helix</keyword>
<evidence type="ECO:0000256" key="6">
    <source>
        <dbReference type="ARBA" id="ARBA00023002"/>
    </source>
</evidence>
<dbReference type="CDD" id="cd19146">
    <property type="entry name" value="AKR_AKR9A1-2"/>
    <property type="match status" value="1"/>
</dbReference>
<protein>
    <submittedName>
        <fullName evidence="13">AflN/ verA/ monooxygenase</fullName>
    </submittedName>
</protein>
<dbReference type="InterPro" id="IPR036291">
    <property type="entry name" value="NAD(P)-bd_dom_sf"/>
</dbReference>
<evidence type="ECO:0000256" key="2">
    <source>
        <dbReference type="ARBA" id="ARBA00010617"/>
    </source>
</evidence>
<dbReference type="CDD" id="cd11051">
    <property type="entry name" value="CYP59-like"/>
    <property type="match status" value="1"/>
</dbReference>
<evidence type="ECO:0000256" key="3">
    <source>
        <dbReference type="ARBA" id="ARBA00022617"/>
    </source>
</evidence>
<evidence type="ECO:0000313" key="14">
    <source>
        <dbReference type="Proteomes" id="UP000231358"/>
    </source>
</evidence>
<evidence type="ECO:0000256" key="7">
    <source>
        <dbReference type="ARBA" id="ARBA00023004"/>
    </source>
</evidence>
<dbReference type="GO" id="GO:0009403">
    <property type="term" value="P:toxin biosynthetic process"/>
    <property type="evidence" value="ECO:0007669"/>
    <property type="project" value="UniProtKB-ARBA"/>
</dbReference>
<dbReference type="GO" id="GO:0004497">
    <property type="term" value="F:monooxygenase activity"/>
    <property type="evidence" value="ECO:0007669"/>
    <property type="project" value="UniProtKB-KW"/>
</dbReference>
<name>A0A2G7FGD6_9EURO</name>
<dbReference type="Gene3D" id="3.40.50.1820">
    <property type="entry name" value="alpha/beta hydrolase"/>
    <property type="match status" value="1"/>
</dbReference>
<evidence type="ECO:0000313" key="13">
    <source>
        <dbReference type="EMBL" id="PIG79677.1"/>
    </source>
</evidence>
<gene>
    <name evidence="13" type="ORF">AARAC_001505</name>
</gene>
<dbReference type="InterPro" id="IPR023210">
    <property type="entry name" value="NADP_OxRdtase_dom"/>
</dbReference>
<dbReference type="Pfam" id="PF07859">
    <property type="entry name" value="Abhydrolase_3"/>
    <property type="match status" value="1"/>
</dbReference>
<evidence type="ECO:0000256" key="10">
    <source>
        <dbReference type="ARBA" id="ARBA00060541"/>
    </source>
</evidence>
<dbReference type="FunFam" id="3.40.50.720:FF:000084">
    <property type="entry name" value="Short-chain dehydrogenase reductase"/>
    <property type="match status" value="1"/>
</dbReference>
<keyword evidence="6" id="KW-0560">Oxidoreductase</keyword>
<dbReference type="PANTHER" id="PTHR43364:SF7">
    <property type="entry name" value="NADP-DEPENDENT OXIDOREDUCTASE DOMAIN-CONTAINING PROTEIN-RELATED"/>
    <property type="match status" value="1"/>
</dbReference>
<comment type="cofactor">
    <cofactor evidence="1">
        <name>heme</name>
        <dbReference type="ChEBI" id="CHEBI:30413"/>
    </cofactor>
</comment>
<evidence type="ECO:0000256" key="1">
    <source>
        <dbReference type="ARBA" id="ARBA00001971"/>
    </source>
</evidence>
<dbReference type="Gene3D" id="3.20.20.100">
    <property type="entry name" value="NADP-dependent oxidoreductase domain"/>
    <property type="match status" value="1"/>
</dbReference>
<proteinExistence type="inferred from homology"/>
<keyword evidence="8 13" id="KW-0503">Monooxygenase</keyword>
<dbReference type="FunFam" id="1.10.630.10:FF:000088">
    <property type="entry name" value="Cytochrome P450 monooxygenase"/>
    <property type="match status" value="1"/>
</dbReference>
<comment type="similarity">
    <text evidence="2">Belongs to the cytochrome P450 family.</text>
</comment>
<dbReference type="EMBL" id="NEXV01000673">
    <property type="protein sequence ID" value="PIG79677.1"/>
    <property type="molecule type" value="Genomic_DNA"/>
</dbReference>
<dbReference type="InterPro" id="IPR025363">
    <property type="entry name" value="DUF4267"/>
</dbReference>
<keyword evidence="7" id="KW-0408">Iron</keyword>
<keyword evidence="3" id="KW-0349">Heme</keyword>
<dbReference type="SUPFAM" id="SSF51430">
    <property type="entry name" value="NAD(P)-linked oxidoreductase"/>
    <property type="match status" value="1"/>
</dbReference>
<keyword evidence="5" id="KW-0521">NADP</keyword>
<dbReference type="Proteomes" id="UP000231358">
    <property type="component" value="Unassembled WGS sequence"/>
</dbReference>
<reference evidence="13 14" key="1">
    <citation type="submission" date="2017-05" db="EMBL/GenBank/DDBJ databases">
        <title>Genome sequence for an aflatoxigenic pathogen of Argentinian peanut, Aspergillus arachidicola.</title>
        <authorList>
            <person name="Moore G."/>
            <person name="Beltz S.B."/>
            <person name="Mack B.M."/>
        </authorList>
    </citation>
    <scope>NUCLEOTIDE SEQUENCE [LARGE SCALE GENOMIC DNA]</scope>
    <source>
        <strain evidence="13 14">CBS 117610</strain>
    </source>
</reference>
<dbReference type="Gene3D" id="3.40.50.720">
    <property type="entry name" value="NAD(P)-binding Rossmann-like Domain"/>
    <property type="match status" value="1"/>
</dbReference>
<keyword evidence="11" id="KW-0812">Transmembrane</keyword>
<dbReference type="InterPro" id="IPR001128">
    <property type="entry name" value="Cyt_P450"/>
</dbReference>
<dbReference type="SUPFAM" id="SSF51735">
    <property type="entry name" value="NAD(P)-binding Rossmann-fold domains"/>
    <property type="match status" value="1"/>
</dbReference>
<dbReference type="InterPro" id="IPR013094">
    <property type="entry name" value="AB_hydrolase_3"/>
</dbReference>
<keyword evidence="4" id="KW-0479">Metal-binding</keyword>
<dbReference type="InterPro" id="IPR020904">
    <property type="entry name" value="Sc_DH/Rdtase_CS"/>
</dbReference>
<feature type="transmembrane region" description="Helical" evidence="11">
    <location>
        <begin position="1518"/>
        <end position="1538"/>
    </location>
</feature>
<evidence type="ECO:0000256" key="9">
    <source>
        <dbReference type="ARBA" id="ARBA00038157"/>
    </source>
</evidence>
<dbReference type="Pfam" id="PF00106">
    <property type="entry name" value="adh_short"/>
    <property type="match status" value="1"/>
</dbReference>
<dbReference type="InterPro" id="IPR029058">
    <property type="entry name" value="AB_hydrolase_fold"/>
</dbReference>
<accession>A0A2G7FGD6</accession>